<dbReference type="Pfam" id="PF10417">
    <property type="entry name" value="1-cysPrx_C"/>
    <property type="match status" value="1"/>
</dbReference>
<keyword evidence="2" id="KW-0049">Antioxidant</keyword>
<comment type="similarity">
    <text evidence="2">Belongs to the peroxiredoxin family.</text>
</comment>
<keyword evidence="2" id="KW-0676">Redox-active center</keyword>
<dbReference type="Proteomes" id="UP001230188">
    <property type="component" value="Unassembled WGS sequence"/>
</dbReference>
<dbReference type="InterPro" id="IPR000866">
    <property type="entry name" value="AhpC/TSA"/>
</dbReference>
<proteinExistence type="inferred from homology"/>
<evidence type="ECO:0000313" key="4">
    <source>
        <dbReference type="EMBL" id="KAJ8601468.1"/>
    </source>
</evidence>
<evidence type="ECO:0000256" key="1">
    <source>
        <dbReference type="ARBA" id="ARBA00023002"/>
    </source>
</evidence>
<dbReference type="Pfam" id="PF00578">
    <property type="entry name" value="AhpC-TSA"/>
    <property type="match status" value="1"/>
</dbReference>
<evidence type="ECO:0000259" key="3">
    <source>
        <dbReference type="PROSITE" id="PS51352"/>
    </source>
</evidence>
<organism evidence="4 5">
    <name type="scientific">Chrysophaeum taylorii</name>
    <dbReference type="NCBI Taxonomy" id="2483200"/>
    <lineage>
        <taxon>Eukaryota</taxon>
        <taxon>Sar</taxon>
        <taxon>Stramenopiles</taxon>
        <taxon>Ochrophyta</taxon>
        <taxon>Pelagophyceae</taxon>
        <taxon>Pelagomonadales</taxon>
        <taxon>Pelagomonadaceae</taxon>
        <taxon>Chrysophaeum</taxon>
    </lineage>
</organism>
<dbReference type="AlphaFoldDB" id="A0AAD7XJB0"/>
<dbReference type="GO" id="GO:0051920">
    <property type="term" value="F:peroxiredoxin activity"/>
    <property type="evidence" value="ECO:0007669"/>
    <property type="project" value="InterPro"/>
</dbReference>
<comment type="function">
    <text evidence="2">Thiol-specific peroxidase that catalyzes the reduction of hydrogen peroxide and organic hydroperoxides to water and alcohols, respectively.</text>
</comment>
<dbReference type="Gene3D" id="3.30.1020.10">
    <property type="entry name" value="Antioxidant, Horf6, Chain A, domain2"/>
    <property type="match status" value="1"/>
</dbReference>
<dbReference type="InterPro" id="IPR036249">
    <property type="entry name" value="Thioredoxin-like_sf"/>
</dbReference>
<keyword evidence="5" id="KW-1185">Reference proteome</keyword>
<dbReference type="SUPFAM" id="SSF52833">
    <property type="entry name" value="Thioredoxin-like"/>
    <property type="match status" value="1"/>
</dbReference>
<accession>A0AAD7XJB0</accession>
<dbReference type="InterPro" id="IPR019479">
    <property type="entry name" value="Peroxiredoxin_C"/>
</dbReference>
<keyword evidence="1 2" id="KW-0560">Oxidoreductase</keyword>
<name>A0AAD7XJB0_9STRA</name>
<reference evidence="4" key="1">
    <citation type="submission" date="2023-01" db="EMBL/GenBank/DDBJ databases">
        <title>Metagenome sequencing of chrysophaentin producing Chrysophaeum taylorii.</title>
        <authorList>
            <person name="Davison J."/>
            <person name="Bewley C."/>
        </authorList>
    </citation>
    <scope>NUCLEOTIDE SEQUENCE</scope>
    <source>
        <strain evidence="4">NIES-1699</strain>
    </source>
</reference>
<dbReference type="EMBL" id="JAQMWT010000428">
    <property type="protein sequence ID" value="KAJ8601468.1"/>
    <property type="molecule type" value="Genomic_DNA"/>
</dbReference>
<sequence>MSLLMIGDEVPNVLCTSSVGRFRLHDIIDGAWGVIVSVGGAFDAVATTELGALAKLNEEFRARNARILVFLDASDEALGKWVPQVEELEDCRIAVPLVLSDHFDGPVVWLVDIDRRIRFSLRQPSSTGRNFYEVLRTLDTLQLAMFHRVATPANWVYGEDVLVPSHLSARAARTIFPEGLVVEARPWYRTTPQPDTR</sequence>
<dbReference type="InterPro" id="IPR024706">
    <property type="entry name" value="Peroxiredoxin_AhpC-typ"/>
</dbReference>
<dbReference type="Gene3D" id="3.40.30.10">
    <property type="entry name" value="Glutaredoxin"/>
    <property type="match status" value="1"/>
</dbReference>
<gene>
    <name evidence="4" type="ORF">CTAYLR_005688</name>
</gene>
<dbReference type="PIRSF" id="PIRSF000239">
    <property type="entry name" value="AHPC"/>
    <property type="match status" value="1"/>
</dbReference>
<evidence type="ECO:0000313" key="5">
    <source>
        <dbReference type="Proteomes" id="UP001230188"/>
    </source>
</evidence>
<keyword evidence="2" id="KW-0575">Peroxidase</keyword>
<dbReference type="PROSITE" id="PS51352">
    <property type="entry name" value="THIOREDOXIN_2"/>
    <property type="match status" value="1"/>
</dbReference>
<protein>
    <recommendedName>
        <fullName evidence="3">Thioredoxin domain-containing protein</fullName>
    </recommendedName>
</protein>
<feature type="domain" description="Thioredoxin" evidence="3">
    <location>
        <begin position="4"/>
        <end position="143"/>
    </location>
</feature>
<dbReference type="InterPro" id="IPR013766">
    <property type="entry name" value="Thioredoxin_domain"/>
</dbReference>
<comment type="caution">
    <text evidence="4">The sequence shown here is derived from an EMBL/GenBank/DDBJ whole genome shotgun (WGS) entry which is preliminary data.</text>
</comment>
<evidence type="ECO:0000256" key="2">
    <source>
        <dbReference type="PIRNR" id="PIRNR000239"/>
    </source>
</evidence>